<organism evidence="2 3">
    <name type="scientific">Clostridium frigoris</name>
    <dbReference type="NCBI Taxonomy" id="205327"/>
    <lineage>
        <taxon>Bacteria</taxon>
        <taxon>Bacillati</taxon>
        <taxon>Bacillota</taxon>
        <taxon>Clostridia</taxon>
        <taxon>Eubacteriales</taxon>
        <taxon>Clostridiaceae</taxon>
        <taxon>Clostridium</taxon>
    </lineage>
</organism>
<gene>
    <name evidence="2" type="ORF">KPL37_09365</name>
</gene>
<evidence type="ECO:0000259" key="1">
    <source>
        <dbReference type="Pfam" id="PF01910"/>
    </source>
</evidence>
<accession>A0ABS6BUD2</accession>
<keyword evidence="3" id="KW-1185">Reference proteome</keyword>
<reference evidence="2 3" key="1">
    <citation type="submission" date="2021-06" db="EMBL/GenBank/DDBJ databases">
        <title>Clostridia strains as spoilage organisms.</title>
        <authorList>
            <person name="Wambui J."/>
            <person name="Stephan R."/>
            <person name="Stevens M.J.A."/>
        </authorList>
    </citation>
    <scope>NUCLEOTIDE SEQUENCE [LARGE SCALE GENOMIC DNA]</scope>
    <source>
        <strain evidence="2 3">DSM 14204</strain>
    </source>
</reference>
<comment type="caution">
    <text evidence="2">The sequence shown here is derived from an EMBL/GenBank/DDBJ whole genome shotgun (WGS) entry which is preliminary data.</text>
</comment>
<dbReference type="InterPro" id="IPR002767">
    <property type="entry name" value="Thiamine_BP"/>
</dbReference>
<feature type="domain" description="Thiamine-binding protein" evidence="1">
    <location>
        <begin position="6"/>
        <end position="94"/>
    </location>
</feature>
<dbReference type="PANTHER" id="PTHR33777">
    <property type="entry name" value="UPF0045 PROTEIN ECM15"/>
    <property type="match status" value="1"/>
</dbReference>
<dbReference type="Proteomes" id="UP000776252">
    <property type="component" value="Unassembled WGS sequence"/>
</dbReference>
<proteinExistence type="predicted"/>
<evidence type="ECO:0000313" key="2">
    <source>
        <dbReference type="EMBL" id="MBU3159959.1"/>
    </source>
</evidence>
<evidence type="ECO:0000313" key="3">
    <source>
        <dbReference type="Proteomes" id="UP000776252"/>
    </source>
</evidence>
<dbReference type="EMBL" id="JAHLDV010000017">
    <property type="protein sequence ID" value="MBU3159959.1"/>
    <property type="molecule type" value="Genomic_DNA"/>
</dbReference>
<dbReference type="InterPro" id="IPR051614">
    <property type="entry name" value="UPF0045_domain"/>
</dbReference>
<sequence>MSVVNVSLQVIPVVTEDRIYPVVDKVIEYIQNSGVKYEVGPMETTMEGELSVLLEIVSKAQEICVASGASRVLSVVKIDYKAEGVTMNEKVYKYRK</sequence>
<name>A0ABS6BUD2_9CLOT</name>
<dbReference type="Pfam" id="PF01910">
    <property type="entry name" value="Thiamine_BP"/>
    <property type="match status" value="1"/>
</dbReference>
<dbReference type="RefSeq" id="WP_216148473.1">
    <property type="nucleotide sequence ID" value="NZ_JAHLDV010000017.1"/>
</dbReference>
<protein>
    <submittedName>
        <fullName evidence="2">Thiamine-binding protein</fullName>
    </submittedName>
</protein>
<dbReference type="PANTHER" id="PTHR33777:SF1">
    <property type="entry name" value="UPF0045 PROTEIN ECM15"/>
    <property type="match status" value="1"/>
</dbReference>